<evidence type="ECO:0000256" key="9">
    <source>
        <dbReference type="ARBA" id="ARBA00023242"/>
    </source>
</evidence>
<comment type="caution">
    <text evidence="12">The sequence shown here is derived from an EMBL/GenBank/DDBJ whole genome shotgun (WGS) entry which is preliminary data.</text>
</comment>
<keyword evidence="6" id="KW-0238">DNA-binding</keyword>
<evidence type="ECO:0008006" key="14">
    <source>
        <dbReference type="Google" id="ProtNLM"/>
    </source>
</evidence>
<dbReference type="InterPro" id="IPR013088">
    <property type="entry name" value="Znf_NHR/GATA"/>
</dbReference>
<keyword evidence="3" id="KW-0863">Zinc-finger</keyword>
<dbReference type="SUPFAM" id="SSF57716">
    <property type="entry name" value="Glucocorticoid receptor-like (DNA-binding domain)"/>
    <property type="match status" value="1"/>
</dbReference>
<dbReference type="Gene3D" id="3.30.50.10">
    <property type="entry name" value="Erythroid Transcription Factor GATA-1, subunit A"/>
    <property type="match status" value="1"/>
</dbReference>
<keyword evidence="5" id="KW-0805">Transcription regulation</keyword>
<dbReference type="Proteomes" id="UP000821866">
    <property type="component" value="Chromosome 7"/>
</dbReference>
<dbReference type="PROSITE" id="PS51030">
    <property type="entry name" value="NUCLEAR_REC_DBD_2"/>
    <property type="match status" value="1"/>
</dbReference>
<dbReference type="Pfam" id="PF00105">
    <property type="entry name" value="zf-C4"/>
    <property type="match status" value="1"/>
</dbReference>
<dbReference type="SMART" id="SM00430">
    <property type="entry name" value="HOLI"/>
    <property type="match status" value="1"/>
</dbReference>
<reference evidence="12" key="1">
    <citation type="journal article" date="2020" name="Cell">
        <title>Large-Scale Comparative Analyses of Tick Genomes Elucidate Their Genetic Diversity and Vector Capacities.</title>
        <authorList>
            <consortium name="Tick Genome and Microbiome Consortium (TIGMIC)"/>
            <person name="Jia N."/>
            <person name="Wang J."/>
            <person name="Shi W."/>
            <person name="Du L."/>
            <person name="Sun Y."/>
            <person name="Zhan W."/>
            <person name="Jiang J.F."/>
            <person name="Wang Q."/>
            <person name="Zhang B."/>
            <person name="Ji P."/>
            <person name="Bell-Sakyi L."/>
            <person name="Cui X.M."/>
            <person name="Yuan T.T."/>
            <person name="Jiang B.G."/>
            <person name="Yang W.F."/>
            <person name="Lam T.T."/>
            <person name="Chang Q.C."/>
            <person name="Ding S.J."/>
            <person name="Wang X.J."/>
            <person name="Zhu J.G."/>
            <person name="Ruan X.D."/>
            <person name="Zhao L."/>
            <person name="Wei J.T."/>
            <person name="Ye R.Z."/>
            <person name="Que T.C."/>
            <person name="Du C.H."/>
            <person name="Zhou Y.H."/>
            <person name="Cheng J.X."/>
            <person name="Dai P.F."/>
            <person name="Guo W.B."/>
            <person name="Han X.H."/>
            <person name="Huang E.J."/>
            <person name="Li L.F."/>
            <person name="Wei W."/>
            <person name="Gao Y.C."/>
            <person name="Liu J.Z."/>
            <person name="Shao H.Z."/>
            <person name="Wang X."/>
            <person name="Wang C.C."/>
            <person name="Yang T.C."/>
            <person name="Huo Q.B."/>
            <person name="Li W."/>
            <person name="Chen H.Y."/>
            <person name="Chen S.E."/>
            <person name="Zhou L.G."/>
            <person name="Ni X.B."/>
            <person name="Tian J.H."/>
            <person name="Sheng Y."/>
            <person name="Liu T."/>
            <person name="Pan Y.S."/>
            <person name="Xia L.Y."/>
            <person name="Li J."/>
            <person name="Zhao F."/>
            <person name="Cao W.C."/>
        </authorList>
    </citation>
    <scope>NUCLEOTIDE SEQUENCE</scope>
    <source>
        <strain evidence="12">Rmic-2018</strain>
    </source>
</reference>
<evidence type="ECO:0000256" key="2">
    <source>
        <dbReference type="ARBA" id="ARBA00022723"/>
    </source>
</evidence>
<dbReference type="SUPFAM" id="SSF48508">
    <property type="entry name" value="Nuclear receptor ligand-binding domain"/>
    <property type="match status" value="1"/>
</dbReference>
<dbReference type="PROSITE" id="PS51257">
    <property type="entry name" value="PROKAR_LIPOPROTEIN"/>
    <property type="match status" value="1"/>
</dbReference>
<dbReference type="InterPro" id="IPR001628">
    <property type="entry name" value="Znf_hrmn_rcpt"/>
</dbReference>
<dbReference type="PROSITE" id="PS51843">
    <property type="entry name" value="NR_LBD"/>
    <property type="match status" value="1"/>
</dbReference>
<comment type="subcellular location">
    <subcellularLocation>
        <location evidence="1">Nucleus</location>
    </subcellularLocation>
</comment>
<proteinExistence type="predicted"/>
<dbReference type="AlphaFoldDB" id="A0A9J6DHE5"/>
<evidence type="ECO:0000256" key="6">
    <source>
        <dbReference type="ARBA" id="ARBA00023125"/>
    </source>
</evidence>
<dbReference type="GO" id="GO:0003700">
    <property type="term" value="F:DNA-binding transcription factor activity"/>
    <property type="evidence" value="ECO:0007669"/>
    <property type="project" value="InterPro"/>
</dbReference>
<feature type="domain" description="NR LBD" evidence="11">
    <location>
        <begin position="255"/>
        <end position="485"/>
    </location>
</feature>
<gene>
    <name evidence="12" type="ORF">HPB51_015505</name>
</gene>
<dbReference type="VEuPathDB" id="VectorBase:LOC119173695"/>
<keyword evidence="9" id="KW-0539">Nucleus</keyword>
<evidence type="ECO:0000259" key="11">
    <source>
        <dbReference type="PROSITE" id="PS51843"/>
    </source>
</evidence>
<dbReference type="EMBL" id="JABSTU010000009">
    <property type="protein sequence ID" value="KAH8021358.1"/>
    <property type="molecule type" value="Genomic_DNA"/>
</dbReference>
<dbReference type="Pfam" id="PF00104">
    <property type="entry name" value="Hormone_recep"/>
    <property type="match status" value="1"/>
</dbReference>
<reference evidence="12" key="2">
    <citation type="submission" date="2021-09" db="EMBL/GenBank/DDBJ databases">
        <authorList>
            <person name="Jia N."/>
            <person name="Wang J."/>
            <person name="Shi W."/>
            <person name="Du L."/>
            <person name="Sun Y."/>
            <person name="Zhan W."/>
            <person name="Jiang J."/>
            <person name="Wang Q."/>
            <person name="Zhang B."/>
            <person name="Ji P."/>
            <person name="Sakyi L.B."/>
            <person name="Cui X."/>
            <person name="Yuan T."/>
            <person name="Jiang B."/>
            <person name="Yang W."/>
            <person name="Lam T.T.-Y."/>
            <person name="Chang Q."/>
            <person name="Ding S."/>
            <person name="Wang X."/>
            <person name="Zhu J."/>
            <person name="Ruan X."/>
            <person name="Zhao L."/>
            <person name="Wei J."/>
            <person name="Que T."/>
            <person name="Du C."/>
            <person name="Cheng J."/>
            <person name="Dai P."/>
            <person name="Han X."/>
            <person name="Huang E."/>
            <person name="Gao Y."/>
            <person name="Liu J."/>
            <person name="Shao H."/>
            <person name="Ye R."/>
            <person name="Li L."/>
            <person name="Wei W."/>
            <person name="Wang X."/>
            <person name="Wang C."/>
            <person name="Huo Q."/>
            <person name="Li W."/>
            <person name="Guo W."/>
            <person name="Chen H."/>
            <person name="Chen S."/>
            <person name="Zhou L."/>
            <person name="Zhou L."/>
            <person name="Ni X."/>
            <person name="Tian J."/>
            <person name="Zhou Y."/>
            <person name="Sheng Y."/>
            <person name="Liu T."/>
            <person name="Pan Y."/>
            <person name="Xia L."/>
            <person name="Li J."/>
            <person name="Zhao F."/>
            <person name="Cao W."/>
        </authorList>
    </citation>
    <scope>NUCLEOTIDE SEQUENCE</scope>
    <source>
        <strain evidence="12">Rmic-2018</strain>
        <tissue evidence="12">Larvae</tissue>
    </source>
</reference>
<dbReference type="GO" id="GO:0043565">
    <property type="term" value="F:sequence-specific DNA binding"/>
    <property type="evidence" value="ECO:0007669"/>
    <property type="project" value="InterPro"/>
</dbReference>
<dbReference type="InterPro" id="IPR050274">
    <property type="entry name" value="Nuclear_hormone_rcpt_NR2"/>
</dbReference>
<dbReference type="SMART" id="SM00399">
    <property type="entry name" value="ZnF_C4"/>
    <property type="match status" value="1"/>
</dbReference>
<dbReference type="GO" id="GO:0032502">
    <property type="term" value="P:developmental process"/>
    <property type="evidence" value="ECO:0007669"/>
    <property type="project" value="UniProtKB-ARBA"/>
</dbReference>
<dbReference type="PANTHER" id="PTHR24083">
    <property type="entry name" value="NUCLEAR HORMONE RECEPTOR"/>
    <property type="match status" value="1"/>
</dbReference>
<evidence type="ECO:0000256" key="4">
    <source>
        <dbReference type="ARBA" id="ARBA00022833"/>
    </source>
</evidence>
<dbReference type="GO" id="GO:0005634">
    <property type="term" value="C:nucleus"/>
    <property type="evidence" value="ECO:0007669"/>
    <property type="project" value="UniProtKB-SubCell"/>
</dbReference>
<evidence type="ECO:0000256" key="3">
    <source>
        <dbReference type="ARBA" id="ARBA00022771"/>
    </source>
</evidence>
<dbReference type="InterPro" id="IPR000536">
    <property type="entry name" value="Nucl_hrmn_rcpt_lig-bd"/>
</dbReference>
<keyword evidence="2" id="KW-0479">Metal-binding</keyword>
<name>A0A9J6DHE5_RHIMP</name>
<organism evidence="12 13">
    <name type="scientific">Rhipicephalus microplus</name>
    <name type="common">Cattle tick</name>
    <name type="synonym">Boophilus microplus</name>
    <dbReference type="NCBI Taxonomy" id="6941"/>
    <lineage>
        <taxon>Eukaryota</taxon>
        <taxon>Metazoa</taxon>
        <taxon>Ecdysozoa</taxon>
        <taxon>Arthropoda</taxon>
        <taxon>Chelicerata</taxon>
        <taxon>Arachnida</taxon>
        <taxon>Acari</taxon>
        <taxon>Parasitiformes</taxon>
        <taxon>Ixodida</taxon>
        <taxon>Ixodoidea</taxon>
        <taxon>Ixodidae</taxon>
        <taxon>Rhipicephalinae</taxon>
        <taxon>Rhipicephalus</taxon>
        <taxon>Boophilus</taxon>
    </lineage>
</organism>
<dbReference type="GO" id="GO:0006357">
    <property type="term" value="P:regulation of transcription by RNA polymerase II"/>
    <property type="evidence" value="ECO:0007669"/>
    <property type="project" value="UniProtKB-ARBA"/>
</dbReference>
<sequence>MIMRVAVVKGFGNFDLLGFFNVNPNLGSICSCCSRDLIPRPAGQQTSTLATIDHRVGQRCGMEEAKRGEVEWRITYNCRILLDMPCKVCLDHSSGKHYGIFACDGENNVTYVQRSIRRNRQYVCKARGAAANGCPVDKTHRNQCRACRLRKCLEAGMNREAVQHERGPRNSTIRRQVALYLKEGHRPTGFGLPVPSAALSPGAAAGVLSAAGAAAAAAAAASVGSPFAALHPALLGSAGVTPDAASSVAAAAAFYTTPSLRPLPGAGLCHPTPKYPYEFPNAFPETICEAAARLLFMNVRWMKHVTALSAIPMRDQVFLLEEGWREMFVLSAAQFNLPLEVAPLLAAAGLSSEPTTSNRVEALISDIRNFQDVVAKLKDMGLDPSEYTCMKAIALFKTNFPGQPPESLPLRDPEAVGAMQDQAQTTLMRCVQTAHPTQPHRFGKILLALAWLSTVPSATIEELFFRKTIGTIPIARLLGDMYKTGGL</sequence>
<dbReference type="InterPro" id="IPR035500">
    <property type="entry name" value="NHR-like_dom_sf"/>
</dbReference>
<evidence type="ECO:0000256" key="8">
    <source>
        <dbReference type="ARBA" id="ARBA00023170"/>
    </source>
</evidence>
<protein>
    <recommendedName>
        <fullName evidence="14">Nuclear receptor subfamily 2 group E member 1</fullName>
    </recommendedName>
</protein>
<dbReference type="PRINTS" id="PR00398">
    <property type="entry name" value="STRDHORMONER"/>
</dbReference>
<accession>A0A9J6DHE5</accession>
<feature type="domain" description="Nuclear receptor" evidence="10">
    <location>
        <begin position="83"/>
        <end position="164"/>
    </location>
</feature>
<evidence type="ECO:0000313" key="13">
    <source>
        <dbReference type="Proteomes" id="UP000821866"/>
    </source>
</evidence>
<evidence type="ECO:0000313" key="12">
    <source>
        <dbReference type="EMBL" id="KAH8021358.1"/>
    </source>
</evidence>
<evidence type="ECO:0000256" key="7">
    <source>
        <dbReference type="ARBA" id="ARBA00023163"/>
    </source>
</evidence>
<dbReference type="PRINTS" id="PR00047">
    <property type="entry name" value="STROIDFINGER"/>
</dbReference>
<keyword evidence="13" id="KW-1185">Reference proteome</keyword>
<dbReference type="Gene3D" id="1.10.565.10">
    <property type="entry name" value="Retinoid X Receptor"/>
    <property type="match status" value="1"/>
</dbReference>
<evidence type="ECO:0000259" key="10">
    <source>
        <dbReference type="PROSITE" id="PS51030"/>
    </source>
</evidence>
<dbReference type="FunFam" id="3.30.50.10:FF:000019">
    <property type="entry name" value="Nuclear receptor subfamily 2 group E member"/>
    <property type="match status" value="1"/>
</dbReference>
<keyword evidence="4" id="KW-0862">Zinc</keyword>
<evidence type="ECO:0000256" key="1">
    <source>
        <dbReference type="ARBA" id="ARBA00004123"/>
    </source>
</evidence>
<dbReference type="InterPro" id="IPR001723">
    <property type="entry name" value="Nuclear_hrmn_rcpt"/>
</dbReference>
<evidence type="ECO:0000256" key="5">
    <source>
        <dbReference type="ARBA" id="ARBA00023015"/>
    </source>
</evidence>
<keyword evidence="7" id="KW-0804">Transcription</keyword>
<dbReference type="GO" id="GO:0008270">
    <property type="term" value="F:zinc ion binding"/>
    <property type="evidence" value="ECO:0007669"/>
    <property type="project" value="UniProtKB-KW"/>
</dbReference>
<keyword evidence="8" id="KW-0675">Receptor</keyword>